<dbReference type="InterPro" id="IPR020422">
    <property type="entry name" value="TYR_PHOSPHATASE_DUAL_dom"/>
</dbReference>
<dbReference type="Pfam" id="PF00782">
    <property type="entry name" value="DSPc"/>
    <property type="match status" value="1"/>
</dbReference>
<evidence type="ECO:0000259" key="4">
    <source>
        <dbReference type="PROSITE" id="PS50054"/>
    </source>
</evidence>
<evidence type="ECO:0000259" key="5">
    <source>
        <dbReference type="PROSITE" id="PS50056"/>
    </source>
</evidence>
<dbReference type="PANTHER" id="PTHR45961">
    <property type="entry name" value="IP21249P"/>
    <property type="match status" value="1"/>
</dbReference>
<accession>A0A914CIM5</accession>
<dbReference type="PROSITE" id="PS50054">
    <property type="entry name" value="TYR_PHOSPHATASE_DUAL"/>
    <property type="match status" value="1"/>
</dbReference>
<dbReference type="Gene3D" id="3.90.190.10">
    <property type="entry name" value="Protein tyrosine phosphatase superfamily"/>
    <property type="match status" value="1"/>
</dbReference>
<evidence type="ECO:0000313" key="6">
    <source>
        <dbReference type="Proteomes" id="UP000887540"/>
    </source>
</evidence>
<sequence>MTYQLNAIRPYLYITAYSSLVEKSVDELGITHVIDATNNQISKDGRLAEIRCMQVDVDDLVDVDMRAFFESTADFIQEARDQGGKCLVFCNVGMSRSATLCIMYLVIHENLTLREAYSQVEKSRRIIAPNLGFWRQMIGYEKEKNDGNSTVEMIENAQGFMVPDVYLKKT</sequence>
<comment type="similarity">
    <text evidence="1">Belongs to the protein-tyrosine phosphatase family. Non-receptor class dual specificity subfamily.</text>
</comment>
<evidence type="ECO:0000256" key="3">
    <source>
        <dbReference type="ARBA" id="ARBA00022912"/>
    </source>
</evidence>
<protein>
    <submittedName>
        <fullName evidence="7">Protein-tyrosine-phosphatase</fullName>
    </submittedName>
</protein>
<feature type="domain" description="Tyrosine specific protein phosphatases" evidence="5">
    <location>
        <begin position="66"/>
        <end position="124"/>
    </location>
</feature>
<name>A0A914CIM5_9BILA</name>
<keyword evidence="6" id="KW-1185">Reference proteome</keyword>
<dbReference type="PANTHER" id="PTHR45961:SF3">
    <property type="entry name" value="DUAL SPECIFICITY PROTEIN PHOSPHATASE 14"/>
    <property type="match status" value="1"/>
</dbReference>
<keyword evidence="2" id="KW-0378">Hydrolase</keyword>
<evidence type="ECO:0000256" key="1">
    <source>
        <dbReference type="ARBA" id="ARBA00008601"/>
    </source>
</evidence>
<dbReference type="Proteomes" id="UP000887540">
    <property type="component" value="Unplaced"/>
</dbReference>
<keyword evidence="3" id="KW-0904">Protein phosphatase</keyword>
<organism evidence="6 7">
    <name type="scientific">Acrobeloides nanus</name>
    <dbReference type="NCBI Taxonomy" id="290746"/>
    <lineage>
        <taxon>Eukaryota</taxon>
        <taxon>Metazoa</taxon>
        <taxon>Ecdysozoa</taxon>
        <taxon>Nematoda</taxon>
        <taxon>Chromadorea</taxon>
        <taxon>Rhabditida</taxon>
        <taxon>Tylenchina</taxon>
        <taxon>Cephalobomorpha</taxon>
        <taxon>Cephaloboidea</taxon>
        <taxon>Cephalobidae</taxon>
        <taxon>Acrobeloides</taxon>
    </lineage>
</organism>
<dbReference type="GO" id="GO:0005737">
    <property type="term" value="C:cytoplasm"/>
    <property type="evidence" value="ECO:0007669"/>
    <property type="project" value="TreeGrafter"/>
</dbReference>
<dbReference type="PROSITE" id="PS50056">
    <property type="entry name" value="TYR_PHOSPHATASE_2"/>
    <property type="match status" value="1"/>
</dbReference>
<dbReference type="SUPFAM" id="SSF52799">
    <property type="entry name" value="(Phosphotyrosine protein) phosphatases II"/>
    <property type="match status" value="1"/>
</dbReference>
<feature type="domain" description="Tyrosine-protein phosphatase" evidence="4">
    <location>
        <begin position="4"/>
        <end position="146"/>
    </location>
</feature>
<evidence type="ECO:0000256" key="2">
    <source>
        <dbReference type="ARBA" id="ARBA00022801"/>
    </source>
</evidence>
<dbReference type="AlphaFoldDB" id="A0A914CIM5"/>
<proteinExistence type="inferred from homology"/>
<dbReference type="SMART" id="SM00195">
    <property type="entry name" value="DSPc"/>
    <property type="match status" value="1"/>
</dbReference>
<dbReference type="InterPro" id="IPR000340">
    <property type="entry name" value="Dual-sp_phosphatase_cat-dom"/>
</dbReference>
<dbReference type="InterPro" id="IPR029021">
    <property type="entry name" value="Prot-tyrosine_phosphatase-like"/>
</dbReference>
<reference evidence="7" key="1">
    <citation type="submission" date="2022-11" db="UniProtKB">
        <authorList>
            <consortium name="WormBaseParasite"/>
        </authorList>
    </citation>
    <scope>IDENTIFICATION</scope>
</reference>
<dbReference type="CDD" id="cd14514">
    <property type="entry name" value="DUSP14-like"/>
    <property type="match status" value="1"/>
</dbReference>
<dbReference type="InterPro" id="IPR052103">
    <property type="entry name" value="Dual_spec_Phospatases"/>
</dbReference>
<dbReference type="GO" id="GO:0004721">
    <property type="term" value="F:phosphoprotein phosphatase activity"/>
    <property type="evidence" value="ECO:0007669"/>
    <property type="project" value="UniProtKB-KW"/>
</dbReference>
<dbReference type="InterPro" id="IPR000387">
    <property type="entry name" value="Tyr_Pase_dom"/>
</dbReference>
<evidence type="ECO:0000313" key="7">
    <source>
        <dbReference type="WBParaSite" id="ACRNAN_scaffold11184.g29474.t1"/>
    </source>
</evidence>
<dbReference type="WBParaSite" id="ACRNAN_scaffold11184.g29474.t1">
    <property type="protein sequence ID" value="ACRNAN_scaffold11184.g29474.t1"/>
    <property type="gene ID" value="ACRNAN_scaffold11184.g29474"/>
</dbReference>